<evidence type="ECO:0000256" key="1">
    <source>
        <dbReference type="ARBA" id="ARBA00004236"/>
    </source>
</evidence>
<comment type="subcellular location">
    <subcellularLocation>
        <location evidence="1">Cell membrane</location>
    </subcellularLocation>
</comment>
<dbReference type="Gene3D" id="3.10.50.40">
    <property type="match status" value="1"/>
</dbReference>
<dbReference type="Pfam" id="PF13624">
    <property type="entry name" value="SurA_N_3"/>
    <property type="match status" value="1"/>
</dbReference>
<dbReference type="GO" id="GO:0005886">
    <property type="term" value="C:plasma membrane"/>
    <property type="evidence" value="ECO:0007669"/>
    <property type="project" value="UniProtKB-SubCell"/>
</dbReference>
<comment type="caution">
    <text evidence="5">The sequence shown here is derived from an EMBL/GenBank/DDBJ whole genome shotgun (WGS) entry which is preliminary data.</text>
</comment>
<sequence length="567" mass="65911">MPATNWFRKNQKKLLGILVVFLMVIWGIGPAVEYIVPKPPVGEILGEKISQEEFNDTVIRWARVFFKDSKVPVAEQVWKQMALVQQAENMGIFVTKDELAQEIHSWFPVDPLILTNKEEYRRMLGSVFHMTEYQFEKTIREYLLALKLRFLLKNSVKITRDEAFQRYIKENEKVKVKYVAFKARDFISNIKTEEDEIKSFYDKYSGNFPNVEEGIWGYKEPEKVKIEYVMARNDVIEKQINITDEEMYKYYENKKNLMFKKEAEDTLKDGGKSEGEESGGSSVSEYKPFDEVKEQIKNNILLKKREAVVNKLIADADDEIYENIDRGEFISFSKLAEKYNLSYKVPTNPNDGTNYFTKEELKGVIIDLPQFAQLVFDREVDDPSLPISSLEGKLIFKVLEKIDPRIPPYEEIRDKVAEDIRYEKAFKKAEMIAGKCLEKINQTSFEEGAKFIEEETGKIKIVETGYFSRPGFVDEGNDTEVLEQERAKIADMAFDLKVGESVVAIDGRGEKTCYVVMLEDRKKVDPKKFEEEKDSIIAKYLIEKQLAFLSEWESWVSKKTQLGKSKS</sequence>
<evidence type="ECO:0000256" key="2">
    <source>
        <dbReference type="ARBA" id="ARBA00022475"/>
    </source>
</evidence>
<name>A0A1E3XGS5_9BACT</name>
<proteinExistence type="predicted"/>
<reference evidence="5 6" key="1">
    <citation type="submission" date="2016-07" db="EMBL/GenBank/DDBJ databases">
        <title>Draft genome of Scalindua rubra, obtained from a brine-seawater interface in the Red Sea, sheds light on salt adaptation in anammox bacteria.</title>
        <authorList>
            <person name="Speth D.R."/>
            <person name="Lagkouvardos I."/>
            <person name="Wang Y."/>
            <person name="Qian P.-Y."/>
            <person name="Dutilh B.E."/>
            <person name="Jetten M.S."/>
        </authorList>
    </citation>
    <scope>NUCLEOTIDE SEQUENCE [LARGE SCALE GENOMIC DNA]</scope>
    <source>
        <strain evidence="5">BSI-1</strain>
    </source>
</reference>
<dbReference type="PANTHER" id="PTHR47529:SF1">
    <property type="entry name" value="PERIPLASMIC CHAPERONE PPID"/>
    <property type="match status" value="1"/>
</dbReference>
<dbReference type="PANTHER" id="PTHR47529">
    <property type="entry name" value="PEPTIDYL-PROLYL CIS-TRANS ISOMERASE D"/>
    <property type="match status" value="1"/>
</dbReference>
<dbReference type="Proteomes" id="UP000094056">
    <property type="component" value="Unassembled WGS sequence"/>
</dbReference>
<evidence type="ECO:0000313" key="5">
    <source>
        <dbReference type="EMBL" id="ODS34835.1"/>
    </source>
</evidence>
<dbReference type="InterPro" id="IPR052029">
    <property type="entry name" value="PpiD_chaperone"/>
</dbReference>
<dbReference type="AlphaFoldDB" id="A0A1E3XGS5"/>
<organism evidence="5 6">
    <name type="scientific">Candidatus Scalindua rubra</name>
    <dbReference type="NCBI Taxonomy" id="1872076"/>
    <lineage>
        <taxon>Bacteria</taxon>
        <taxon>Pseudomonadati</taxon>
        <taxon>Planctomycetota</taxon>
        <taxon>Candidatus Brocadiia</taxon>
        <taxon>Candidatus Brocadiales</taxon>
        <taxon>Candidatus Scalinduaceae</taxon>
        <taxon>Candidatus Scalindua</taxon>
    </lineage>
</organism>
<dbReference type="InterPro" id="IPR046357">
    <property type="entry name" value="PPIase_dom_sf"/>
</dbReference>
<dbReference type="EMBL" id="MAYW01000001">
    <property type="protein sequence ID" value="ODS34835.1"/>
    <property type="molecule type" value="Genomic_DNA"/>
</dbReference>
<protein>
    <submittedName>
        <fullName evidence="5">Putative ppiD protein</fullName>
    </submittedName>
</protein>
<dbReference type="GO" id="GO:0003755">
    <property type="term" value="F:peptidyl-prolyl cis-trans isomerase activity"/>
    <property type="evidence" value="ECO:0007669"/>
    <property type="project" value="InterPro"/>
</dbReference>
<keyword evidence="4" id="KW-0143">Chaperone</keyword>
<evidence type="ECO:0000256" key="3">
    <source>
        <dbReference type="ARBA" id="ARBA00023136"/>
    </source>
</evidence>
<evidence type="ECO:0000313" key="6">
    <source>
        <dbReference type="Proteomes" id="UP000094056"/>
    </source>
</evidence>
<evidence type="ECO:0000256" key="4">
    <source>
        <dbReference type="ARBA" id="ARBA00023186"/>
    </source>
</evidence>
<keyword evidence="3" id="KW-0472">Membrane</keyword>
<accession>A0A1E3XGS5</accession>
<dbReference type="InterPro" id="IPR027304">
    <property type="entry name" value="Trigger_fact/SurA_dom_sf"/>
</dbReference>
<dbReference type="SUPFAM" id="SSF109998">
    <property type="entry name" value="Triger factor/SurA peptide-binding domain-like"/>
    <property type="match status" value="1"/>
</dbReference>
<keyword evidence="2" id="KW-1003">Cell membrane</keyword>
<gene>
    <name evidence="5" type="ORF">SCARUB_00095</name>
</gene>